<dbReference type="GO" id="GO:0046278">
    <property type="term" value="P:3,4-dihydroxybenzoate metabolic process"/>
    <property type="evidence" value="ECO:0007669"/>
    <property type="project" value="InterPro"/>
</dbReference>
<feature type="region of interest" description="Disordered" evidence="4">
    <location>
        <begin position="1"/>
        <end position="23"/>
    </location>
</feature>
<dbReference type="EMBL" id="MIGX01000105">
    <property type="protein sequence ID" value="PPT85394.1"/>
    <property type="molecule type" value="Genomic_DNA"/>
</dbReference>
<evidence type="ECO:0000259" key="6">
    <source>
        <dbReference type="PROSITE" id="PS51078"/>
    </source>
</evidence>
<keyword evidence="1" id="KW-0805">Transcription regulation</keyword>
<feature type="domain" description="IclR-ED" evidence="6">
    <location>
        <begin position="103"/>
        <end position="286"/>
    </location>
</feature>
<dbReference type="InterPro" id="IPR036390">
    <property type="entry name" value="WH_DNA-bd_sf"/>
</dbReference>
<dbReference type="NCBIfam" id="TIGR02431">
    <property type="entry name" value="pcaR_pcaU"/>
    <property type="match status" value="1"/>
</dbReference>
<keyword evidence="8" id="KW-1185">Reference proteome</keyword>
<dbReference type="InterPro" id="IPR014757">
    <property type="entry name" value="Tscrpt_reg_IclR_C"/>
</dbReference>
<proteinExistence type="predicted"/>
<dbReference type="PROSITE" id="PS51077">
    <property type="entry name" value="HTH_ICLR"/>
    <property type="match status" value="1"/>
</dbReference>
<feature type="domain" description="HTH iclR-type" evidence="5">
    <location>
        <begin position="42"/>
        <end position="102"/>
    </location>
</feature>
<sequence>MSDTPASPGRRKAAPGTPPAERGLTHELMRQIDGLQGDPDFMTSLARGLAVLSVFAQHAREVTMSQISTETGISRAAVRRVLYTLARLGYVGEQGRGYVLLPRVLGIGGAYVASSSMTAAAQPVLDALRDEVRESCSLGVLDGDDLLYIARAETVRIMSIGLRAGSRLPAYCTSMGRVLLAALPHDTLEGYLERNPLRPRTERTLTGPREFLEMLARVRREGASLTDQELEIGLRSIAVPVRNRRGEVIAALNIGTQAGRVSLQAVQTQLLPPLKDAAQRLGALLS</sequence>
<dbReference type="PANTHER" id="PTHR30136">
    <property type="entry name" value="HELIX-TURN-HELIX TRANSCRIPTIONAL REGULATOR, ICLR FAMILY"/>
    <property type="match status" value="1"/>
</dbReference>
<gene>
    <name evidence="7" type="ORF">XthCFBP4691_16220</name>
</gene>
<name>A0A2S6ZBW1_9XANT</name>
<dbReference type="SMART" id="SM00346">
    <property type="entry name" value="HTH_ICLR"/>
    <property type="match status" value="1"/>
</dbReference>
<dbReference type="InterPro" id="IPR036388">
    <property type="entry name" value="WH-like_DNA-bd_sf"/>
</dbReference>
<accession>A0A2S6ZBW1</accession>
<dbReference type="SUPFAM" id="SSF46785">
    <property type="entry name" value="Winged helix' DNA-binding domain"/>
    <property type="match status" value="1"/>
</dbReference>
<evidence type="ECO:0000259" key="5">
    <source>
        <dbReference type="PROSITE" id="PS51077"/>
    </source>
</evidence>
<keyword evidence="2" id="KW-0238">DNA-binding</keyword>
<dbReference type="Pfam" id="PF01614">
    <property type="entry name" value="IclR_C"/>
    <property type="match status" value="1"/>
</dbReference>
<dbReference type="GO" id="GO:0003700">
    <property type="term" value="F:DNA-binding transcription factor activity"/>
    <property type="evidence" value="ECO:0007669"/>
    <property type="project" value="TreeGrafter"/>
</dbReference>
<dbReference type="OrthoDB" id="9807558at2"/>
<dbReference type="InterPro" id="IPR029016">
    <property type="entry name" value="GAF-like_dom_sf"/>
</dbReference>
<reference evidence="7 8" key="1">
    <citation type="submission" date="2016-08" db="EMBL/GenBank/DDBJ databases">
        <title>Evolution of the type three secretion system and type three effector repertoires in Xanthomonas.</title>
        <authorList>
            <person name="Merda D."/>
            <person name="Briand M."/>
            <person name="Bosis E."/>
            <person name="Rousseau C."/>
            <person name="Portier P."/>
            <person name="Jacques M.-A."/>
            <person name="Fischer-Le Saux M."/>
        </authorList>
    </citation>
    <scope>NUCLEOTIDE SEQUENCE [LARGE SCALE GENOMIC DNA]</scope>
    <source>
        <strain evidence="7 8">CFBP 4691</strain>
    </source>
</reference>
<protein>
    <submittedName>
        <fullName evidence="7">IclR family transcriptional regulator</fullName>
    </submittedName>
</protein>
<evidence type="ECO:0000256" key="1">
    <source>
        <dbReference type="ARBA" id="ARBA00023015"/>
    </source>
</evidence>
<comment type="caution">
    <text evidence="7">The sequence shown here is derived from an EMBL/GenBank/DDBJ whole genome shotgun (WGS) entry which is preliminary data.</text>
</comment>
<dbReference type="Gene3D" id="1.10.10.10">
    <property type="entry name" value="Winged helix-like DNA-binding domain superfamily/Winged helix DNA-binding domain"/>
    <property type="match status" value="1"/>
</dbReference>
<keyword evidence="3" id="KW-0804">Transcription</keyword>
<dbReference type="Gene3D" id="3.30.450.40">
    <property type="match status" value="1"/>
</dbReference>
<dbReference type="PROSITE" id="PS51078">
    <property type="entry name" value="ICLR_ED"/>
    <property type="match status" value="1"/>
</dbReference>
<dbReference type="GO" id="GO:0045893">
    <property type="term" value="P:positive regulation of DNA-templated transcription"/>
    <property type="evidence" value="ECO:0007669"/>
    <property type="project" value="InterPro"/>
</dbReference>
<dbReference type="InterPro" id="IPR012794">
    <property type="entry name" value="PcaR_PcaU"/>
</dbReference>
<dbReference type="InterPro" id="IPR050707">
    <property type="entry name" value="HTH_MetabolicPath_Reg"/>
</dbReference>
<evidence type="ECO:0000256" key="3">
    <source>
        <dbReference type="ARBA" id="ARBA00023163"/>
    </source>
</evidence>
<dbReference type="Pfam" id="PF09339">
    <property type="entry name" value="HTH_IclR"/>
    <property type="match status" value="1"/>
</dbReference>
<evidence type="ECO:0000313" key="7">
    <source>
        <dbReference type="EMBL" id="PPT85394.1"/>
    </source>
</evidence>
<dbReference type="PANTHER" id="PTHR30136:SF34">
    <property type="entry name" value="TRANSCRIPTIONAL REGULATOR"/>
    <property type="match status" value="1"/>
</dbReference>
<dbReference type="InterPro" id="IPR005471">
    <property type="entry name" value="Tscrpt_reg_IclR_N"/>
</dbReference>
<dbReference type="RefSeq" id="WP_128421358.1">
    <property type="nucleotide sequence ID" value="NZ_CP049017.1"/>
</dbReference>
<organism evidence="7 8">
    <name type="scientific">Xanthomonas theicola</name>
    <dbReference type="NCBI Taxonomy" id="56464"/>
    <lineage>
        <taxon>Bacteria</taxon>
        <taxon>Pseudomonadati</taxon>
        <taxon>Pseudomonadota</taxon>
        <taxon>Gammaproteobacteria</taxon>
        <taxon>Lysobacterales</taxon>
        <taxon>Lysobacteraceae</taxon>
        <taxon>Xanthomonas</taxon>
    </lineage>
</organism>
<evidence type="ECO:0000256" key="4">
    <source>
        <dbReference type="SAM" id="MobiDB-lite"/>
    </source>
</evidence>
<evidence type="ECO:0000256" key="2">
    <source>
        <dbReference type="ARBA" id="ARBA00023125"/>
    </source>
</evidence>
<dbReference type="SUPFAM" id="SSF55781">
    <property type="entry name" value="GAF domain-like"/>
    <property type="match status" value="1"/>
</dbReference>
<dbReference type="GO" id="GO:0003677">
    <property type="term" value="F:DNA binding"/>
    <property type="evidence" value="ECO:0007669"/>
    <property type="project" value="UniProtKB-KW"/>
</dbReference>
<evidence type="ECO:0000313" key="8">
    <source>
        <dbReference type="Proteomes" id="UP000239898"/>
    </source>
</evidence>
<dbReference type="AlphaFoldDB" id="A0A2S6ZBW1"/>
<dbReference type="GO" id="GO:0045892">
    <property type="term" value="P:negative regulation of DNA-templated transcription"/>
    <property type="evidence" value="ECO:0007669"/>
    <property type="project" value="TreeGrafter"/>
</dbReference>
<dbReference type="Proteomes" id="UP000239898">
    <property type="component" value="Unassembled WGS sequence"/>
</dbReference>